<gene>
    <name evidence="9" type="ORF">NE237_002373</name>
</gene>
<dbReference type="GO" id="GO:0004674">
    <property type="term" value="F:protein serine/threonine kinase activity"/>
    <property type="evidence" value="ECO:0007669"/>
    <property type="project" value="UniProtKB-KW"/>
</dbReference>
<reference evidence="9" key="1">
    <citation type="journal article" date="2023" name="Plant J.">
        <title>The genome of the king protea, Protea cynaroides.</title>
        <authorList>
            <person name="Chang J."/>
            <person name="Duong T.A."/>
            <person name="Schoeman C."/>
            <person name="Ma X."/>
            <person name="Roodt D."/>
            <person name="Barker N."/>
            <person name="Li Z."/>
            <person name="Van de Peer Y."/>
            <person name="Mizrachi E."/>
        </authorList>
    </citation>
    <scope>NUCLEOTIDE SEQUENCE</scope>
    <source>
        <tissue evidence="9">Young leaves</tissue>
    </source>
</reference>
<protein>
    <recommendedName>
        <fullName evidence="1">non-specific serine/threonine protein kinase</fullName>
        <ecNumber evidence="1">2.7.11.1</ecNumber>
    </recommendedName>
</protein>
<keyword evidence="6" id="KW-0067">ATP-binding</keyword>
<evidence type="ECO:0000256" key="7">
    <source>
        <dbReference type="ARBA" id="ARBA00047899"/>
    </source>
</evidence>
<sequence>MVGLFNKVQLCLFSRLTAFLRQPTKAGLAFSPSFPKEVDLMVVENGKKTSAKKKSLPARRKISGHRLLLTLVWRSQLASWLENNSRTVKGANNIGQDDKGLVQILLPLKTWSKGSPSSCEDQDAIRINQSLRILLNLIAAGAIHSSVVVDEVISELLRFTAVIVGLKLSDNNELVTEAPSILKKLLNNTEIGIGKSYCRHWISLVELYSQIVGCSEYTSGRILYESTACLVVILSRVAEGHRTSVKVSLPPLVDETLKQIVHHAKTFGVLDLLFLCLAASGLSLMSGATNVLCSACEAWWLSGV</sequence>
<keyword evidence="5" id="KW-0418">Kinase</keyword>
<name>A0A9Q0KV47_9MAGN</name>
<dbReference type="Proteomes" id="UP001141806">
    <property type="component" value="Unassembled WGS sequence"/>
</dbReference>
<dbReference type="EMBL" id="JAMYWD010000003">
    <property type="protein sequence ID" value="KAJ4977267.1"/>
    <property type="molecule type" value="Genomic_DNA"/>
</dbReference>
<dbReference type="GO" id="GO:0005524">
    <property type="term" value="F:ATP binding"/>
    <property type="evidence" value="ECO:0007669"/>
    <property type="project" value="UniProtKB-KW"/>
</dbReference>
<keyword evidence="10" id="KW-1185">Reference proteome</keyword>
<evidence type="ECO:0000256" key="8">
    <source>
        <dbReference type="ARBA" id="ARBA00048679"/>
    </source>
</evidence>
<keyword evidence="4" id="KW-0547">Nucleotide-binding</keyword>
<comment type="caution">
    <text evidence="9">The sequence shown here is derived from an EMBL/GenBank/DDBJ whole genome shotgun (WGS) entry which is preliminary data.</text>
</comment>
<evidence type="ECO:0000313" key="9">
    <source>
        <dbReference type="EMBL" id="KAJ4977267.1"/>
    </source>
</evidence>
<dbReference type="PANTHER" id="PTHR22983:SF6">
    <property type="entry name" value="SERINE_THREONINE-PROTEIN KINASE 36"/>
    <property type="match status" value="1"/>
</dbReference>
<keyword evidence="2" id="KW-0723">Serine/threonine-protein kinase</keyword>
<evidence type="ECO:0000256" key="2">
    <source>
        <dbReference type="ARBA" id="ARBA00022527"/>
    </source>
</evidence>
<evidence type="ECO:0000256" key="3">
    <source>
        <dbReference type="ARBA" id="ARBA00022679"/>
    </source>
</evidence>
<proteinExistence type="predicted"/>
<accession>A0A9Q0KV47</accession>
<keyword evidence="3" id="KW-0808">Transferase</keyword>
<dbReference type="AlphaFoldDB" id="A0A9Q0KV47"/>
<evidence type="ECO:0000256" key="1">
    <source>
        <dbReference type="ARBA" id="ARBA00012513"/>
    </source>
</evidence>
<evidence type="ECO:0000256" key="6">
    <source>
        <dbReference type="ARBA" id="ARBA00022840"/>
    </source>
</evidence>
<organism evidence="9 10">
    <name type="scientific">Protea cynaroides</name>
    <dbReference type="NCBI Taxonomy" id="273540"/>
    <lineage>
        <taxon>Eukaryota</taxon>
        <taxon>Viridiplantae</taxon>
        <taxon>Streptophyta</taxon>
        <taxon>Embryophyta</taxon>
        <taxon>Tracheophyta</taxon>
        <taxon>Spermatophyta</taxon>
        <taxon>Magnoliopsida</taxon>
        <taxon>Proteales</taxon>
        <taxon>Proteaceae</taxon>
        <taxon>Protea</taxon>
    </lineage>
</organism>
<comment type="catalytic activity">
    <reaction evidence="7">
        <text>L-threonyl-[protein] + ATP = O-phospho-L-threonyl-[protein] + ADP + H(+)</text>
        <dbReference type="Rhea" id="RHEA:46608"/>
        <dbReference type="Rhea" id="RHEA-COMP:11060"/>
        <dbReference type="Rhea" id="RHEA-COMP:11605"/>
        <dbReference type="ChEBI" id="CHEBI:15378"/>
        <dbReference type="ChEBI" id="CHEBI:30013"/>
        <dbReference type="ChEBI" id="CHEBI:30616"/>
        <dbReference type="ChEBI" id="CHEBI:61977"/>
        <dbReference type="ChEBI" id="CHEBI:456216"/>
        <dbReference type="EC" id="2.7.11.1"/>
    </reaction>
</comment>
<evidence type="ECO:0000313" key="10">
    <source>
        <dbReference type="Proteomes" id="UP001141806"/>
    </source>
</evidence>
<dbReference type="GO" id="GO:0005737">
    <property type="term" value="C:cytoplasm"/>
    <property type="evidence" value="ECO:0007669"/>
    <property type="project" value="UniProtKB-ARBA"/>
</dbReference>
<evidence type="ECO:0000256" key="5">
    <source>
        <dbReference type="ARBA" id="ARBA00022777"/>
    </source>
</evidence>
<dbReference type="EC" id="2.7.11.1" evidence="1"/>
<evidence type="ECO:0000256" key="4">
    <source>
        <dbReference type="ARBA" id="ARBA00022741"/>
    </source>
</evidence>
<comment type="catalytic activity">
    <reaction evidence="8">
        <text>L-seryl-[protein] + ATP = O-phospho-L-seryl-[protein] + ADP + H(+)</text>
        <dbReference type="Rhea" id="RHEA:17989"/>
        <dbReference type="Rhea" id="RHEA-COMP:9863"/>
        <dbReference type="Rhea" id="RHEA-COMP:11604"/>
        <dbReference type="ChEBI" id="CHEBI:15378"/>
        <dbReference type="ChEBI" id="CHEBI:29999"/>
        <dbReference type="ChEBI" id="CHEBI:30616"/>
        <dbReference type="ChEBI" id="CHEBI:83421"/>
        <dbReference type="ChEBI" id="CHEBI:456216"/>
        <dbReference type="EC" id="2.7.11.1"/>
    </reaction>
</comment>
<dbReference type="PANTHER" id="PTHR22983">
    <property type="entry name" value="PROTEIN KINASE RELATED"/>
    <property type="match status" value="1"/>
</dbReference>
<dbReference type="OrthoDB" id="266718at2759"/>